<dbReference type="Proteomes" id="UP000244905">
    <property type="component" value="Unassembled WGS sequence"/>
</dbReference>
<evidence type="ECO:0000256" key="1">
    <source>
        <dbReference type="SAM" id="SignalP"/>
    </source>
</evidence>
<name>A0A2V1IUA2_9BACT</name>
<proteinExistence type="predicted"/>
<evidence type="ECO:0000313" key="3">
    <source>
        <dbReference type="Proteomes" id="UP000244905"/>
    </source>
</evidence>
<feature type="chain" id="PRO_5016168700" evidence="1">
    <location>
        <begin position="25"/>
        <end position="78"/>
    </location>
</feature>
<sequence length="78" mass="8658">MKKYIITLALATALLTGCTSNKVALDNLRGEISWNAFCDARGYDRNDNTYTAVNEYLDTWCGSVEEETALIEAGVEPY</sequence>
<dbReference type="GeneID" id="82524771"/>
<protein>
    <submittedName>
        <fullName evidence="2">Uncharacterized protein</fullName>
    </submittedName>
</protein>
<organism evidence="2 3">
    <name type="scientific">Duncaniella muris</name>
    <dbReference type="NCBI Taxonomy" id="2094150"/>
    <lineage>
        <taxon>Bacteria</taxon>
        <taxon>Pseudomonadati</taxon>
        <taxon>Bacteroidota</taxon>
        <taxon>Bacteroidia</taxon>
        <taxon>Bacteroidales</taxon>
        <taxon>Muribaculaceae</taxon>
        <taxon>Duncaniella</taxon>
    </lineage>
</organism>
<accession>A0A2V1IUA2</accession>
<dbReference type="AlphaFoldDB" id="A0A2V1IUA2"/>
<comment type="caution">
    <text evidence="2">The sequence shown here is derived from an EMBL/GenBank/DDBJ whole genome shotgun (WGS) entry which is preliminary data.</text>
</comment>
<dbReference type="EMBL" id="PUEC01000001">
    <property type="protein sequence ID" value="PWB04382.1"/>
    <property type="molecule type" value="Genomic_DNA"/>
</dbReference>
<reference evidence="3" key="1">
    <citation type="submission" date="2018-02" db="EMBL/GenBank/DDBJ databases">
        <authorList>
            <person name="Clavel T."/>
            <person name="Strowig T."/>
        </authorList>
    </citation>
    <scope>NUCLEOTIDE SEQUENCE [LARGE SCALE GENOMIC DNA]</scope>
    <source>
        <strain evidence="3">DSM 103720</strain>
    </source>
</reference>
<dbReference type="PROSITE" id="PS51257">
    <property type="entry name" value="PROKAR_LIPOPROTEIN"/>
    <property type="match status" value="1"/>
</dbReference>
<feature type="signal peptide" evidence="1">
    <location>
        <begin position="1"/>
        <end position="24"/>
    </location>
</feature>
<keyword evidence="1" id="KW-0732">Signal</keyword>
<dbReference type="RefSeq" id="WP_107030938.1">
    <property type="nucleotide sequence ID" value="NZ_CBFFZS010000004.1"/>
</dbReference>
<evidence type="ECO:0000313" key="2">
    <source>
        <dbReference type="EMBL" id="PWB04382.1"/>
    </source>
</evidence>
<keyword evidence="3" id="KW-1185">Reference proteome</keyword>
<gene>
    <name evidence="2" type="ORF">C5O23_00215</name>
</gene>